<feature type="domain" description="BIG2" evidence="1">
    <location>
        <begin position="142"/>
        <end position="224"/>
    </location>
</feature>
<organism evidence="2 3">
    <name type="scientific">Cohnella herbarum</name>
    <dbReference type="NCBI Taxonomy" id="2728023"/>
    <lineage>
        <taxon>Bacteria</taxon>
        <taxon>Bacillati</taxon>
        <taxon>Bacillota</taxon>
        <taxon>Bacilli</taxon>
        <taxon>Bacillales</taxon>
        <taxon>Paenibacillaceae</taxon>
        <taxon>Cohnella</taxon>
    </lineage>
</organism>
<dbReference type="Gene3D" id="2.60.40.1080">
    <property type="match status" value="8"/>
</dbReference>
<feature type="domain" description="BIG2" evidence="1">
    <location>
        <begin position="324"/>
        <end position="414"/>
    </location>
</feature>
<sequence>MKMWSKTEKHPELSSRPSYIYNRILSMILVLALIGSTFGGVASAADEVVTGVHIDPQSSSNIVYVDDNSIILFATADISGGSGTTNRNVTDEATWSSTSSLIKVAKGVVTATGVVSSATITARYKDKTDTYSVSSQYYYNDVKLKIDSVDAPDKQDVNLGPDLTFVATGTKSDSAIDTLTDTAVWTSSNSNVATVSKGVVKLLTAGETTITVKSKGKSDSIVLTVKSPYEKIEINNNSDQEISSPIDITIGASNDRQLKAKAVYKSGASGPVDITNDTTWTSSNSAVAKISEKGLMTAVGAGTAVISAKRFGSTDSVTVIVRTEFEALKITPEKTINVTLYGAKVELTASASSGKELNKPVTDLAEWKISDADQAVAVIEKDSNTKRVYVVPKGTGTAQITASYLGLSKTISITVSPTITTVEIEKDSLDVFVEDTATLPAVNGKTVAGDTKDIGKFVEWTSSDTSIVKIEDGKLKALKAGTVTLSATLEGASGTPDITDTITVNVHKKILALIPSEETISVVIGKEVELPKVQLIYEDGSEDPISDKIVWKSSTPKLLVTSTKLKGLLATTATLTGTYLNQTVKIKVTVEEEFISFAIEPKKISTTLKRSQTVKVTGTTKSGKKVSLGSRIDWHPSSEEHVTVKGSSVKGVEEGSGKLTATVQGKSLEVPYVVTAKLSKLTASNTSFATVAGAQHSVELTALYENGKTANVTTQATWVSSKAAVATVSDGRISVISKGSATIKGTFGGKSVTIRVSVK</sequence>
<feature type="domain" description="BIG2" evidence="1">
    <location>
        <begin position="242"/>
        <end position="321"/>
    </location>
</feature>
<dbReference type="InterPro" id="IPR003343">
    <property type="entry name" value="Big_2"/>
</dbReference>
<dbReference type="SUPFAM" id="SSF49373">
    <property type="entry name" value="Invasin/intimin cell-adhesion fragments"/>
    <property type="match status" value="3"/>
</dbReference>
<evidence type="ECO:0000313" key="3">
    <source>
        <dbReference type="Proteomes" id="UP000502248"/>
    </source>
</evidence>
<dbReference type="SMART" id="SM00635">
    <property type="entry name" value="BID_2"/>
    <property type="match status" value="7"/>
</dbReference>
<dbReference type="RefSeq" id="WP_169283410.1">
    <property type="nucleotide sequence ID" value="NZ_CP051680.1"/>
</dbReference>
<reference evidence="2 3" key="1">
    <citation type="submission" date="2020-04" db="EMBL/GenBank/DDBJ databases">
        <title>Genome sequencing of novel species.</title>
        <authorList>
            <person name="Heo J."/>
            <person name="Kim S.-J."/>
            <person name="Kim J.-S."/>
            <person name="Hong S.-B."/>
            <person name="Kwon S.-W."/>
        </authorList>
    </citation>
    <scope>NUCLEOTIDE SEQUENCE [LARGE SCALE GENOMIC DNA]</scope>
    <source>
        <strain evidence="2 3">MFER-1</strain>
    </source>
</reference>
<dbReference type="EMBL" id="CP051680">
    <property type="protein sequence ID" value="QJD87164.1"/>
    <property type="molecule type" value="Genomic_DNA"/>
</dbReference>
<evidence type="ECO:0000259" key="1">
    <source>
        <dbReference type="SMART" id="SM00635"/>
    </source>
</evidence>
<keyword evidence="3" id="KW-1185">Reference proteome</keyword>
<feature type="domain" description="BIG2" evidence="1">
    <location>
        <begin position="507"/>
        <end position="589"/>
    </location>
</feature>
<dbReference type="Proteomes" id="UP000502248">
    <property type="component" value="Chromosome"/>
</dbReference>
<dbReference type="InterPro" id="IPR008964">
    <property type="entry name" value="Invasin/intimin_cell_adhesion"/>
</dbReference>
<accession>A0A7Z2VQA8</accession>
<dbReference type="Pfam" id="PF02368">
    <property type="entry name" value="Big_2"/>
    <property type="match status" value="1"/>
</dbReference>
<dbReference type="AlphaFoldDB" id="A0A7Z2VQA8"/>
<protein>
    <recommendedName>
        <fullName evidence="1">BIG2 domain-containing protein</fullName>
    </recommendedName>
</protein>
<evidence type="ECO:0000313" key="2">
    <source>
        <dbReference type="EMBL" id="QJD87164.1"/>
    </source>
</evidence>
<feature type="domain" description="BIG2" evidence="1">
    <location>
        <begin position="677"/>
        <end position="757"/>
    </location>
</feature>
<feature type="domain" description="BIG2" evidence="1">
    <location>
        <begin position="418"/>
        <end position="499"/>
    </location>
</feature>
<proteinExistence type="predicted"/>
<feature type="domain" description="BIG2" evidence="1">
    <location>
        <begin position="593"/>
        <end position="673"/>
    </location>
</feature>
<name>A0A7Z2VQA8_9BACL</name>
<dbReference type="KEGG" id="cheb:HH215_30975"/>
<gene>
    <name evidence="2" type="ORF">HH215_30975</name>
</gene>